<accession>A0ACB9PIT0</accession>
<keyword evidence="2" id="KW-1185">Reference proteome</keyword>
<name>A0ACB9PIT0_BAUVA</name>
<dbReference type="Proteomes" id="UP000828941">
    <property type="component" value="Chromosome 4"/>
</dbReference>
<evidence type="ECO:0000313" key="1">
    <source>
        <dbReference type="EMBL" id="KAI4348412.1"/>
    </source>
</evidence>
<protein>
    <submittedName>
        <fullName evidence="1">Uncharacterized protein</fullName>
    </submittedName>
</protein>
<evidence type="ECO:0000313" key="2">
    <source>
        <dbReference type="Proteomes" id="UP000828941"/>
    </source>
</evidence>
<comment type="caution">
    <text evidence="1">The sequence shown here is derived from an EMBL/GenBank/DDBJ whole genome shotgun (WGS) entry which is preliminary data.</text>
</comment>
<organism evidence="1 2">
    <name type="scientific">Bauhinia variegata</name>
    <name type="common">Purple orchid tree</name>
    <name type="synonym">Phanera variegata</name>
    <dbReference type="NCBI Taxonomy" id="167791"/>
    <lineage>
        <taxon>Eukaryota</taxon>
        <taxon>Viridiplantae</taxon>
        <taxon>Streptophyta</taxon>
        <taxon>Embryophyta</taxon>
        <taxon>Tracheophyta</taxon>
        <taxon>Spermatophyta</taxon>
        <taxon>Magnoliopsida</taxon>
        <taxon>eudicotyledons</taxon>
        <taxon>Gunneridae</taxon>
        <taxon>Pentapetalae</taxon>
        <taxon>rosids</taxon>
        <taxon>fabids</taxon>
        <taxon>Fabales</taxon>
        <taxon>Fabaceae</taxon>
        <taxon>Cercidoideae</taxon>
        <taxon>Cercideae</taxon>
        <taxon>Bauhiniinae</taxon>
        <taxon>Bauhinia</taxon>
    </lineage>
</organism>
<dbReference type="EMBL" id="CM039429">
    <property type="protein sequence ID" value="KAI4348412.1"/>
    <property type="molecule type" value="Genomic_DNA"/>
</dbReference>
<reference evidence="1 2" key="1">
    <citation type="journal article" date="2022" name="DNA Res.">
        <title>Chromosomal-level genome assembly of the orchid tree Bauhinia variegata (Leguminosae; Cercidoideae) supports the allotetraploid origin hypothesis of Bauhinia.</title>
        <authorList>
            <person name="Zhong Y."/>
            <person name="Chen Y."/>
            <person name="Zheng D."/>
            <person name="Pang J."/>
            <person name="Liu Y."/>
            <person name="Luo S."/>
            <person name="Meng S."/>
            <person name="Qian L."/>
            <person name="Wei D."/>
            <person name="Dai S."/>
            <person name="Zhou R."/>
        </authorList>
    </citation>
    <scope>NUCLEOTIDE SEQUENCE [LARGE SCALE GENOMIC DNA]</scope>
    <source>
        <strain evidence="1">BV-YZ2020</strain>
    </source>
</reference>
<sequence length="537" mass="58838">MGDINQDKDTHYQSPVLATDGDAPTENDVKLSSRDQREALPGEPKCTICGRYGEYICDETDDDVCSLECKQVLLQRTARLRVPVDTVSPKKLPAADECFYVRDDDYESGNPSSARGQAELLRKKLDIHVKGDVVAPILSFTSCNFPDKLLHNMEAAGYDMPTPVQMQAIPAAMMGNSMLVLADTGSGKSASFVIPVVSRCASHRLKHASDRKKPLAIVLTPTRELCIQVEEHAKLLGKGLPFKTALVVGGDAMAGQLYRIQQGVEMIVGTPGRLIDLLTKHDIDLDDVMTFVVDEVDCMLQRGFRDQVMQIYRALSQPQVLMYSATISPELEKMANSLAKGTVIISVGEPNRPNKAVKQLAIWVESKQKKKKLFDILTSKHFKPPAVVYVDSKLGADLLANAITVTTGIKALAIHGEKCMKERREIMKSFVVGDVPVVVATGVLGRGVGLLGVRQVIVFDMPNSIKEYVHQIGRASRMGEEGQAIIFVNEENKNVLAQLVEVLKSSGATVPRELANSRYTMGFVSGGKGPKKRKHRL</sequence>
<gene>
    <name evidence="1" type="ORF">L6164_009138</name>
</gene>
<proteinExistence type="predicted"/>